<comment type="caution">
    <text evidence="2">The sequence shown here is derived from an EMBL/GenBank/DDBJ whole genome shotgun (WGS) entry which is preliminary data.</text>
</comment>
<dbReference type="Proteomes" id="UP000826195">
    <property type="component" value="Unassembled WGS sequence"/>
</dbReference>
<dbReference type="AlphaFoldDB" id="A0AAV7HJI1"/>
<accession>A0AAV7HJI1</accession>
<gene>
    <name evidence="2" type="ORF">KQX54_010520</name>
</gene>
<feature type="compositionally biased region" description="Basic and acidic residues" evidence="1">
    <location>
        <begin position="1"/>
        <end position="10"/>
    </location>
</feature>
<evidence type="ECO:0000313" key="3">
    <source>
        <dbReference type="Proteomes" id="UP000826195"/>
    </source>
</evidence>
<keyword evidence="3" id="KW-1185">Reference proteome</keyword>
<reference evidence="2 3" key="1">
    <citation type="journal article" date="2021" name="J. Hered.">
        <title>A chromosome-level genome assembly of the parasitoid wasp, Cotesia glomerata (Hymenoptera: Braconidae).</title>
        <authorList>
            <person name="Pinto B.J."/>
            <person name="Weis J.J."/>
            <person name="Gamble T."/>
            <person name="Ode P.J."/>
            <person name="Paul R."/>
            <person name="Zaspel J.M."/>
        </authorList>
    </citation>
    <scope>NUCLEOTIDE SEQUENCE [LARGE SCALE GENOMIC DNA]</scope>
    <source>
        <strain evidence="2">CgM1</strain>
    </source>
</reference>
<evidence type="ECO:0000313" key="2">
    <source>
        <dbReference type="EMBL" id="KAH0539970.1"/>
    </source>
</evidence>
<name>A0AAV7HJI1_COTGL</name>
<evidence type="ECO:0000256" key="1">
    <source>
        <dbReference type="SAM" id="MobiDB-lite"/>
    </source>
</evidence>
<protein>
    <submittedName>
        <fullName evidence="2">Uncharacterized protein</fullName>
    </submittedName>
</protein>
<organism evidence="2 3">
    <name type="scientific">Cotesia glomerata</name>
    <name type="common">Lepidopteran parasitic wasp</name>
    <name type="synonym">Apanteles glomeratus</name>
    <dbReference type="NCBI Taxonomy" id="32391"/>
    <lineage>
        <taxon>Eukaryota</taxon>
        <taxon>Metazoa</taxon>
        <taxon>Ecdysozoa</taxon>
        <taxon>Arthropoda</taxon>
        <taxon>Hexapoda</taxon>
        <taxon>Insecta</taxon>
        <taxon>Pterygota</taxon>
        <taxon>Neoptera</taxon>
        <taxon>Endopterygota</taxon>
        <taxon>Hymenoptera</taxon>
        <taxon>Apocrita</taxon>
        <taxon>Ichneumonoidea</taxon>
        <taxon>Braconidae</taxon>
        <taxon>Microgastrinae</taxon>
        <taxon>Cotesia</taxon>
    </lineage>
</organism>
<proteinExistence type="predicted"/>
<dbReference type="EMBL" id="JAHXZJ010002609">
    <property type="protein sequence ID" value="KAH0539970.1"/>
    <property type="molecule type" value="Genomic_DNA"/>
</dbReference>
<feature type="region of interest" description="Disordered" evidence="1">
    <location>
        <begin position="1"/>
        <end position="20"/>
    </location>
</feature>
<sequence>MQKQDHDRPTEVSTSDNPLVVNDNRSIEVLTSKNIKAASCYIEHQLNDSELSRENSENYLPLRLTSAGGSMSSGEALTFLDDDYIKG</sequence>